<evidence type="ECO:0000313" key="2">
    <source>
        <dbReference type="Proteomes" id="UP000689129"/>
    </source>
</evidence>
<dbReference type="Proteomes" id="UP000689129">
    <property type="component" value="Unassembled WGS sequence"/>
</dbReference>
<dbReference type="OrthoDB" id="5273847at2759"/>
<dbReference type="AlphaFoldDB" id="A0A8I2ZA72"/>
<accession>A0A8I2ZA72</accession>
<protein>
    <submittedName>
        <fullName evidence="1">Uncharacterized protein</fullName>
    </submittedName>
</protein>
<evidence type="ECO:0000313" key="1">
    <source>
        <dbReference type="EMBL" id="KAG7118857.1"/>
    </source>
</evidence>
<dbReference type="EMBL" id="JAEMWZ010000422">
    <property type="protein sequence ID" value="KAG7118857.1"/>
    <property type="molecule type" value="Genomic_DNA"/>
</dbReference>
<organism evidence="1 2">
    <name type="scientific">Verticillium longisporum</name>
    <name type="common">Verticillium dahliae var. longisporum</name>
    <dbReference type="NCBI Taxonomy" id="100787"/>
    <lineage>
        <taxon>Eukaryota</taxon>
        <taxon>Fungi</taxon>
        <taxon>Dikarya</taxon>
        <taxon>Ascomycota</taxon>
        <taxon>Pezizomycotina</taxon>
        <taxon>Sordariomycetes</taxon>
        <taxon>Hypocreomycetidae</taxon>
        <taxon>Glomerellales</taxon>
        <taxon>Plectosphaerellaceae</taxon>
        <taxon>Verticillium</taxon>
    </lineage>
</organism>
<comment type="caution">
    <text evidence="1">The sequence shown here is derived from an EMBL/GenBank/DDBJ whole genome shotgun (WGS) entry which is preliminary data.</text>
</comment>
<sequence>MLEGLPGKRELPEYSFYENRFVSLSGLIWAFDHNLDYISTATSRRDTEREDTLILYDIVEHWRNTRFTNKVFWEILDNLDRLT</sequence>
<gene>
    <name evidence="1" type="ORF">HYQ45_015441</name>
</gene>
<name>A0A8I2ZA72_VERLO</name>
<proteinExistence type="predicted"/>
<reference evidence="1" key="1">
    <citation type="journal article" date="2021" name="Mol. Plant Pathol.">
        <title>A 20-kb lineage-specific genomic region tames virulence in pathogenic amphidiploid Verticillium longisporum.</title>
        <authorList>
            <person name="Harting R."/>
            <person name="Starke J."/>
            <person name="Kusch H."/>
            <person name="Poggeler S."/>
            <person name="Maurus I."/>
            <person name="Schluter R."/>
            <person name="Landesfeind M."/>
            <person name="Bulla I."/>
            <person name="Nowrousian M."/>
            <person name="de Jonge R."/>
            <person name="Stahlhut G."/>
            <person name="Hoff K.J."/>
            <person name="Asshauer K.P."/>
            <person name="Thurmer A."/>
            <person name="Stanke M."/>
            <person name="Daniel R."/>
            <person name="Morgenstern B."/>
            <person name="Thomma B.P.H.J."/>
            <person name="Kronstad J.W."/>
            <person name="Braus-Stromeyer S.A."/>
            <person name="Braus G.H."/>
        </authorList>
    </citation>
    <scope>NUCLEOTIDE SEQUENCE</scope>
    <source>
        <strain evidence="1">Vl32</strain>
    </source>
</reference>